<dbReference type="RefSeq" id="WP_345691347.1">
    <property type="nucleotide sequence ID" value="NZ_BAABIT010000001.1"/>
</dbReference>
<keyword evidence="2" id="KW-1185">Reference proteome</keyword>
<protein>
    <submittedName>
        <fullName evidence="1">SRPBCC family protein</fullName>
    </submittedName>
</protein>
<comment type="caution">
    <text evidence="1">The sequence shown here is derived from an EMBL/GenBank/DDBJ whole genome shotgun (WGS) entry which is preliminary data.</text>
</comment>
<accession>A0ABV9XGZ0</accession>
<dbReference type="Proteomes" id="UP001595829">
    <property type="component" value="Unassembled WGS sequence"/>
</dbReference>
<dbReference type="Pfam" id="PF10604">
    <property type="entry name" value="Polyketide_cyc2"/>
    <property type="match status" value="1"/>
</dbReference>
<proteinExistence type="predicted"/>
<evidence type="ECO:0000313" key="1">
    <source>
        <dbReference type="EMBL" id="MFC5024660.1"/>
    </source>
</evidence>
<reference evidence="2" key="1">
    <citation type="journal article" date="2019" name="Int. J. Syst. Evol. Microbiol.">
        <title>The Global Catalogue of Microorganisms (GCM) 10K type strain sequencing project: providing services to taxonomists for standard genome sequencing and annotation.</title>
        <authorList>
            <consortium name="The Broad Institute Genomics Platform"/>
            <consortium name="The Broad Institute Genome Sequencing Center for Infectious Disease"/>
            <person name="Wu L."/>
            <person name="Ma J."/>
        </authorList>
    </citation>
    <scope>NUCLEOTIDE SEQUENCE [LARGE SCALE GENOMIC DNA]</scope>
    <source>
        <strain evidence="2">CGMCC 4.1648</strain>
    </source>
</reference>
<dbReference type="EMBL" id="JBHSJD010000017">
    <property type="protein sequence ID" value="MFC5024660.1"/>
    <property type="molecule type" value="Genomic_DNA"/>
</dbReference>
<dbReference type="InterPro" id="IPR019587">
    <property type="entry name" value="Polyketide_cyclase/dehydratase"/>
</dbReference>
<name>A0ABV9XGZ0_9ACTN</name>
<organism evidence="1 2">
    <name type="scientific">Streptomyces coeruleoprunus</name>
    <dbReference type="NCBI Taxonomy" id="285563"/>
    <lineage>
        <taxon>Bacteria</taxon>
        <taxon>Bacillati</taxon>
        <taxon>Actinomycetota</taxon>
        <taxon>Actinomycetes</taxon>
        <taxon>Kitasatosporales</taxon>
        <taxon>Streptomycetaceae</taxon>
        <taxon>Streptomyces</taxon>
    </lineage>
</organism>
<dbReference type="Gene3D" id="3.30.530.20">
    <property type="match status" value="1"/>
</dbReference>
<gene>
    <name evidence="1" type="ORF">ACFPM3_21270</name>
</gene>
<dbReference type="SUPFAM" id="SSF55961">
    <property type="entry name" value="Bet v1-like"/>
    <property type="match status" value="1"/>
</dbReference>
<dbReference type="CDD" id="cd07812">
    <property type="entry name" value="SRPBCC"/>
    <property type="match status" value="1"/>
</dbReference>
<evidence type="ECO:0000313" key="2">
    <source>
        <dbReference type="Proteomes" id="UP001595829"/>
    </source>
</evidence>
<sequence length="148" mass="16248">MAVRHHVVQRPPEAVWAVLCDPELYGEWVVGTEETAPLDGVWPEVGASLVYLVALGPLRFEGVTVVRRLEPPTRLELEAMSGPAGSARIALEVAPWGEDTLVVLDEHPLRGVGARLHNPVLEAAVQLRHRRLLRRLAEVVEATHPSTV</sequence>
<dbReference type="InterPro" id="IPR023393">
    <property type="entry name" value="START-like_dom_sf"/>
</dbReference>